<evidence type="ECO:0000256" key="3">
    <source>
        <dbReference type="ARBA" id="ARBA00022553"/>
    </source>
</evidence>
<dbReference type="SUPFAM" id="SSF55874">
    <property type="entry name" value="ATPase domain of HSP90 chaperone/DNA topoisomerase II/histidine kinase"/>
    <property type="match status" value="1"/>
</dbReference>
<evidence type="ECO:0000259" key="7">
    <source>
        <dbReference type="PROSITE" id="PS50109"/>
    </source>
</evidence>
<proteinExistence type="predicted"/>
<dbReference type="InterPro" id="IPR036097">
    <property type="entry name" value="HisK_dim/P_sf"/>
</dbReference>
<dbReference type="InterPro" id="IPR029016">
    <property type="entry name" value="GAF-like_dom_sf"/>
</dbReference>
<dbReference type="SMART" id="SM00388">
    <property type="entry name" value="HisKA"/>
    <property type="match status" value="1"/>
</dbReference>
<dbReference type="InterPro" id="IPR003594">
    <property type="entry name" value="HATPase_dom"/>
</dbReference>
<dbReference type="InterPro" id="IPR036890">
    <property type="entry name" value="HATPase_C_sf"/>
</dbReference>
<dbReference type="PANTHER" id="PTHR43711">
    <property type="entry name" value="TWO-COMPONENT HISTIDINE KINASE"/>
    <property type="match status" value="1"/>
</dbReference>
<keyword evidence="5 8" id="KW-0418">Kinase</keyword>
<evidence type="ECO:0000256" key="5">
    <source>
        <dbReference type="ARBA" id="ARBA00022777"/>
    </source>
</evidence>
<dbReference type="SUPFAM" id="SSF47384">
    <property type="entry name" value="Homodimeric domain of signal transducing histidine kinase"/>
    <property type="match status" value="1"/>
</dbReference>
<dbReference type="InterPro" id="IPR004358">
    <property type="entry name" value="Sig_transdc_His_kin-like_C"/>
</dbReference>
<dbReference type="Proteomes" id="UP001268864">
    <property type="component" value="Unassembled WGS sequence"/>
</dbReference>
<dbReference type="PROSITE" id="PS50109">
    <property type="entry name" value="HIS_KIN"/>
    <property type="match status" value="1"/>
</dbReference>
<dbReference type="InterPro" id="IPR003018">
    <property type="entry name" value="GAF"/>
</dbReference>
<dbReference type="Pfam" id="PF00512">
    <property type="entry name" value="HisKA"/>
    <property type="match status" value="1"/>
</dbReference>
<feature type="domain" description="Histidine kinase" evidence="7">
    <location>
        <begin position="178"/>
        <end position="383"/>
    </location>
</feature>
<comment type="caution">
    <text evidence="8">The sequence shown here is derived from an EMBL/GenBank/DDBJ whole genome shotgun (WGS) entry which is preliminary data.</text>
</comment>
<dbReference type="SUPFAM" id="SSF55781">
    <property type="entry name" value="GAF domain-like"/>
    <property type="match status" value="1"/>
</dbReference>
<dbReference type="SMART" id="SM00065">
    <property type="entry name" value="GAF"/>
    <property type="match status" value="1"/>
</dbReference>
<dbReference type="EMBL" id="JAMQOS010000007">
    <property type="protein sequence ID" value="MDS0284203.1"/>
    <property type="molecule type" value="Genomic_DNA"/>
</dbReference>
<dbReference type="InterPro" id="IPR050736">
    <property type="entry name" value="Sensor_HK_Regulatory"/>
</dbReference>
<dbReference type="PANTHER" id="PTHR43711:SF1">
    <property type="entry name" value="HISTIDINE KINASE 1"/>
    <property type="match status" value="1"/>
</dbReference>
<comment type="catalytic activity">
    <reaction evidence="1">
        <text>ATP + protein L-histidine = ADP + protein N-phospho-L-histidine.</text>
        <dbReference type="EC" id="2.7.13.3"/>
    </reaction>
</comment>
<evidence type="ECO:0000256" key="4">
    <source>
        <dbReference type="ARBA" id="ARBA00022679"/>
    </source>
</evidence>
<evidence type="ECO:0000256" key="2">
    <source>
        <dbReference type="ARBA" id="ARBA00012438"/>
    </source>
</evidence>
<dbReference type="Pfam" id="PF02518">
    <property type="entry name" value="HATPase_c"/>
    <property type="match status" value="1"/>
</dbReference>
<keyword evidence="6" id="KW-0902">Two-component regulatory system</keyword>
<sequence>MQGGDGVPTALDALYSVTQRLMRADSEAEICGVAVEAIPEVFAAPFGGLWLYDSETVELQLTAETERADRTLDGTVVYRPGNSLSWEAFEAGELRRIPEDAGDGTTYNDDSRFDSELILPLGDRGVLNIATEEADAFGRRDLQVARLFAANVESALARAQQEYALRVQNDRLEEFVSMVSHDLRNPLTVADGYLELARETGADDHLADLADALGRMDALIDDLLTLAEQGYVVESRTRLGLRALAEQAWANVQTRSATLRTDGTVDVFGDESRLLQVFENLFRNAVEHAGPDVTVHVGPLESLHTSTRVSAADYTDGFYVADDGPGIPAEDPSEVFASGHSTDGTGLGLAIVERVVEAHGWDISAGESVGRGARFEVIGQAKPVTPFQTE</sequence>
<dbReference type="Gene3D" id="3.30.450.40">
    <property type="match status" value="1"/>
</dbReference>
<gene>
    <name evidence="8" type="ORF">NDI86_19105</name>
</gene>
<dbReference type="PRINTS" id="PR00344">
    <property type="entry name" value="BCTRLSENSOR"/>
</dbReference>
<dbReference type="CDD" id="cd00082">
    <property type="entry name" value="HisKA"/>
    <property type="match status" value="1"/>
</dbReference>
<keyword evidence="4" id="KW-0808">Transferase</keyword>
<evidence type="ECO:0000256" key="1">
    <source>
        <dbReference type="ARBA" id="ARBA00000085"/>
    </source>
</evidence>
<dbReference type="Pfam" id="PF13185">
    <property type="entry name" value="GAF_2"/>
    <property type="match status" value="1"/>
</dbReference>
<accession>A0ABU2FTX0</accession>
<dbReference type="SMART" id="SM00387">
    <property type="entry name" value="HATPase_c"/>
    <property type="match status" value="1"/>
</dbReference>
<evidence type="ECO:0000313" key="8">
    <source>
        <dbReference type="EMBL" id="MDS0284203.1"/>
    </source>
</evidence>
<dbReference type="GO" id="GO:0016301">
    <property type="term" value="F:kinase activity"/>
    <property type="evidence" value="ECO:0007669"/>
    <property type="project" value="UniProtKB-KW"/>
</dbReference>
<dbReference type="RefSeq" id="WP_310901945.1">
    <property type="nucleotide sequence ID" value="NZ_JAMQOS010000007.1"/>
</dbReference>
<dbReference type="EC" id="2.7.13.3" evidence="2"/>
<protein>
    <recommendedName>
        <fullName evidence="2">histidine kinase</fullName>
        <ecNumber evidence="2">2.7.13.3</ecNumber>
    </recommendedName>
</protein>
<dbReference type="Gene3D" id="1.10.287.130">
    <property type="match status" value="1"/>
</dbReference>
<dbReference type="CDD" id="cd00075">
    <property type="entry name" value="HATPase"/>
    <property type="match status" value="1"/>
</dbReference>
<evidence type="ECO:0000256" key="6">
    <source>
        <dbReference type="ARBA" id="ARBA00023012"/>
    </source>
</evidence>
<evidence type="ECO:0000313" key="9">
    <source>
        <dbReference type="Proteomes" id="UP001268864"/>
    </source>
</evidence>
<organism evidence="8 9">
    <name type="scientific">Haloarcula onubensis</name>
    <dbReference type="NCBI Taxonomy" id="2950539"/>
    <lineage>
        <taxon>Archaea</taxon>
        <taxon>Methanobacteriati</taxon>
        <taxon>Methanobacteriota</taxon>
        <taxon>Stenosarchaea group</taxon>
        <taxon>Halobacteria</taxon>
        <taxon>Halobacteriales</taxon>
        <taxon>Haloarculaceae</taxon>
        <taxon>Haloarcula</taxon>
    </lineage>
</organism>
<reference evidence="8 9" key="1">
    <citation type="submission" date="2022-06" db="EMBL/GenBank/DDBJ databases">
        <title>Halomicroarcula sp. a new haloarchaeum isolate from saline soil.</title>
        <authorList>
            <person name="Strakova D."/>
            <person name="Galisteo C."/>
            <person name="Sanchez-Porro C."/>
            <person name="Ventosa A."/>
        </authorList>
    </citation>
    <scope>NUCLEOTIDE SEQUENCE [LARGE SCALE GENOMIC DNA]</scope>
    <source>
        <strain evidence="8 9">S3CR25-11</strain>
    </source>
</reference>
<name>A0ABU2FTX0_9EURY</name>
<dbReference type="Gene3D" id="3.30.565.10">
    <property type="entry name" value="Histidine kinase-like ATPase, C-terminal domain"/>
    <property type="match status" value="1"/>
</dbReference>
<dbReference type="InterPro" id="IPR005467">
    <property type="entry name" value="His_kinase_dom"/>
</dbReference>
<dbReference type="InterPro" id="IPR003661">
    <property type="entry name" value="HisK_dim/P_dom"/>
</dbReference>
<keyword evidence="9" id="KW-1185">Reference proteome</keyword>
<keyword evidence="3" id="KW-0597">Phosphoprotein</keyword>